<evidence type="ECO:0000313" key="1">
    <source>
        <dbReference type="EMBL" id="GAI26836.1"/>
    </source>
</evidence>
<dbReference type="AlphaFoldDB" id="X1N9F5"/>
<organism evidence="1">
    <name type="scientific">marine sediment metagenome</name>
    <dbReference type="NCBI Taxonomy" id="412755"/>
    <lineage>
        <taxon>unclassified sequences</taxon>
        <taxon>metagenomes</taxon>
        <taxon>ecological metagenomes</taxon>
    </lineage>
</organism>
<dbReference type="EMBL" id="BARV01023036">
    <property type="protein sequence ID" value="GAI26836.1"/>
    <property type="molecule type" value="Genomic_DNA"/>
</dbReference>
<comment type="caution">
    <text evidence="1">The sequence shown here is derived from an EMBL/GenBank/DDBJ whole genome shotgun (WGS) entry which is preliminary data.</text>
</comment>
<protein>
    <submittedName>
        <fullName evidence="1">Uncharacterized protein</fullName>
    </submittedName>
</protein>
<accession>X1N9F5</accession>
<sequence>MNKLKFRPMPMDEDGNQCKVSKMEIPMIGIEEKRRGDLETIMNSHKEILLQVQL</sequence>
<gene>
    <name evidence="1" type="ORF">S06H3_37863</name>
</gene>
<name>X1N9F5_9ZZZZ</name>
<proteinExistence type="predicted"/>
<reference evidence="1" key="1">
    <citation type="journal article" date="2014" name="Front. Microbiol.">
        <title>High frequency of phylogenetically diverse reductive dehalogenase-homologous genes in deep subseafloor sedimentary metagenomes.</title>
        <authorList>
            <person name="Kawai M."/>
            <person name="Futagami T."/>
            <person name="Toyoda A."/>
            <person name="Takaki Y."/>
            <person name="Nishi S."/>
            <person name="Hori S."/>
            <person name="Arai W."/>
            <person name="Tsubouchi T."/>
            <person name="Morono Y."/>
            <person name="Uchiyama I."/>
            <person name="Ito T."/>
            <person name="Fujiyama A."/>
            <person name="Inagaki F."/>
            <person name="Takami H."/>
        </authorList>
    </citation>
    <scope>NUCLEOTIDE SEQUENCE</scope>
    <source>
        <strain evidence="1">Expedition CK06-06</strain>
    </source>
</reference>